<dbReference type="Pfam" id="PF01381">
    <property type="entry name" value="HTH_3"/>
    <property type="match status" value="1"/>
</dbReference>
<dbReference type="Proteomes" id="UP000000552">
    <property type="component" value="Chromosome"/>
</dbReference>
<dbReference type="InterPro" id="IPR010982">
    <property type="entry name" value="Lambda_DNA-bd_dom_sf"/>
</dbReference>
<name>Q98L19_RHILO</name>
<dbReference type="InterPro" id="IPR001387">
    <property type="entry name" value="Cro/C1-type_HTH"/>
</dbReference>
<dbReference type="Gene3D" id="1.10.260.40">
    <property type="entry name" value="lambda repressor-like DNA-binding domains"/>
    <property type="match status" value="1"/>
</dbReference>
<dbReference type="SMR" id="Q98L19"/>
<proteinExistence type="predicted"/>
<dbReference type="GO" id="GO:0003677">
    <property type="term" value="F:DNA binding"/>
    <property type="evidence" value="ECO:0007669"/>
    <property type="project" value="InterPro"/>
</dbReference>
<dbReference type="EMBL" id="BA000012">
    <property type="protein sequence ID" value="BAB48644.1"/>
    <property type="molecule type" value="Genomic_DNA"/>
</dbReference>
<protein>
    <submittedName>
        <fullName evidence="2">Mlr1218 protein</fullName>
    </submittedName>
</protein>
<dbReference type="CDD" id="cd00093">
    <property type="entry name" value="HTH_XRE"/>
    <property type="match status" value="1"/>
</dbReference>
<dbReference type="SMART" id="SM00530">
    <property type="entry name" value="HTH_XRE"/>
    <property type="match status" value="1"/>
</dbReference>
<sequence>MLHIVNNLRDSFTPGTPHQAALAQIFPQDSEKQTMDKRDLSAIFRERLKLLLTRSDLNQSAFASAVGIDRSALSQLMSGASTRLPRAETLLNIAAEFKVSLDWLLGLSQDEGVTGEIRESLEIEEAPDGFDRTLLAKWFAEAAGTKIRYVPAGIPDLLRTRALVDYEANITNRSRLAQASETQYRIEYNRRPETDMEVCMPRHTLEIFARGLGVWDRFPEADRRQQLAHMATLLDDLYPTFRLFLYDGRMRYSIPLTIFGPYRAAIYVGDMYVVLNATQPVQALTQHFDNLIRAADVNPHEAAAFARNLAGMSFPSGSV</sequence>
<accession>Q98L19</accession>
<dbReference type="SUPFAM" id="SSF47413">
    <property type="entry name" value="lambda repressor-like DNA-binding domains"/>
    <property type="match status" value="1"/>
</dbReference>
<reference evidence="2 3" key="1">
    <citation type="journal article" date="2000" name="DNA Res.">
        <title>Complete genome structure of the nitrogen-fixing symbiotic bacterium Mesorhizobium loti.</title>
        <authorList>
            <person name="Kaneko T."/>
            <person name="Nakamura Y."/>
            <person name="Sato S."/>
            <person name="Asamizu E."/>
            <person name="Kato T."/>
            <person name="Sasamoto S."/>
            <person name="Watanabe A."/>
            <person name="Idesawa K."/>
            <person name="Ishikawa A."/>
            <person name="Kawashima K."/>
            <person name="Kimura T."/>
            <person name="Kishida Y."/>
            <person name="Kiyokawa C."/>
            <person name="Kohara M."/>
            <person name="Matsumoto M."/>
            <person name="Matsuno A."/>
            <person name="Mochizuki Y."/>
            <person name="Nakayama S."/>
            <person name="Nakazaki N."/>
            <person name="Shimpo S."/>
            <person name="Sugimoto M."/>
            <person name="Takeuchi C."/>
            <person name="Yamada M."/>
            <person name="Tabata S."/>
        </authorList>
    </citation>
    <scope>NUCLEOTIDE SEQUENCE [LARGE SCALE GENOMIC DNA]</scope>
    <source>
        <strain evidence="3">LMG 29417 / CECT 9101 / MAFF 303099</strain>
    </source>
</reference>
<dbReference type="PROSITE" id="PS50943">
    <property type="entry name" value="HTH_CROC1"/>
    <property type="match status" value="1"/>
</dbReference>
<evidence type="ECO:0000313" key="2">
    <source>
        <dbReference type="EMBL" id="BAB48644.1"/>
    </source>
</evidence>
<dbReference type="HOGENOM" id="CLU_084475_0_0_5"/>
<dbReference type="eggNOG" id="COG1476">
    <property type="taxonomic scope" value="Bacteria"/>
</dbReference>
<evidence type="ECO:0000313" key="3">
    <source>
        <dbReference type="Proteomes" id="UP000000552"/>
    </source>
</evidence>
<dbReference type="KEGG" id="mlo:mlr1218"/>
<evidence type="ECO:0000259" key="1">
    <source>
        <dbReference type="PROSITE" id="PS50943"/>
    </source>
</evidence>
<feature type="domain" description="HTH cro/C1-type" evidence="1">
    <location>
        <begin position="48"/>
        <end position="104"/>
    </location>
</feature>
<organism evidence="2 3">
    <name type="scientific">Mesorhizobium japonicum (strain LMG 29417 / CECT 9101 / MAFF 303099)</name>
    <name type="common">Mesorhizobium loti (strain MAFF 303099)</name>
    <dbReference type="NCBI Taxonomy" id="266835"/>
    <lineage>
        <taxon>Bacteria</taxon>
        <taxon>Pseudomonadati</taxon>
        <taxon>Pseudomonadota</taxon>
        <taxon>Alphaproteobacteria</taxon>
        <taxon>Hyphomicrobiales</taxon>
        <taxon>Phyllobacteriaceae</taxon>
        <taxon>Mesorhizobium</taxon>
    </lineage>
</organism>
<dbReference type="AlphaFoldDB" id="Q98L19"/>
<gene>
    <name evidence="2" type="ordered locus">mlr1218</name>
</gene>